<accession>A0A8H2K4K9</accession>
<dbReference type="NCBIfam" id="NF041681">
    <property type="entry name" value="HGxxPAAW"/>
    <property type="match status" value="1"/>
</dbReference>
<gene>
    <name evidence="2" type="ORF">FB472_0123</name>
</gene>
<reference evidence="2 3" key="1">
    <citation type="submission" date="2019-06" db="EMBL/GenBank/DDBJ databases">
        <title>Sequencing the genomes of 1000 actinobacteria strains.</title>
        <authorList>
            <person name="Klenk H.-P."/>
        </authorList>
    </citation>
    <scope>NUCLEOTIDE SEQUENCE [LARGE SCALE GENOMIC DNA]</scope>
    <source>
        <strain evidence="2 3">DSM 21947</strain>
    </source>
</reference>
<organism evidence="2 3">
    <name type="scientific">Rhodoglobus vestalii</name>
    <dbReference type="NCBI Taxonomy" id="193384"/>
    <lineage>
        <taxon>Bacteria</taxon>
        <taxon>Bacillati</taxon>
        <taxon>Actinomycetota</taxon>
        <taxon>Actinomycetes</taxon>
        <taxon>Micrococcales</taxon>
        <taxon>Microbacteriaceae</taxon>
        <taxon>Rhodoglobus</taxon>
    </lineage>
</organism>
<keyword evidence="1" id="KW-0472">Membrane</keyword>
<evidence type="ECO:0000256" key="1">
    <source>
        <dbReference type="SAM" id="Phobius"/>
    </source>
</evidence>
<protein>
    <submittedName>
        <fullName evidence="2">Uncharacterized protein</fullName>
    </submittedName>
</protein>
<evidence type="ECO:0000313" key="3">
    <source>
        <dbReference type="Proteomes" id="UP000316560"/>
    </source>
</evidence>
<proteinExistence type="predicted"/>
<keyword evidence="3" id="KW-1185">Reference proteome</keyword>
<dbReference type="InterPro" id="IPR046550">
    <property type="entry name" value="DUF6704"/>
</dbReference>
<dbReference type="Proteomes" id="UP000316560">
    <property type="component" value="Unassembled WGS sequence"/>
</dbReference>
<evidence type="ECO:0000313" key="2">
    <source>
        <dbReference type="EMBL" id="TQO18604.1"/>
    </source>
</evidence>
<dbReference type="Pfam" id="PF20447">
    <property type="entry name" value="DUF6704"/>
    <property type="match status" value="1"/>
</dbReference>
<keyword evidence="1" id="KW-0812">Transmembrane</keyword>
<dbReference type="EMBL" id="VFRA01000001">
    <property type="protein sequence ID" value="TQO18604.1"/>
    <property type="molecule type" value="Genomic_DNA"/>
</dbReference>
<sequence length="97" mass="10272">MSGILPVLLPLEFKISKEWSLMSTDTDPGHGTSPAAWIAVVIMLVAFTIGTLAFWFNVAWLVFASAGLVVVGLLVGFALRTLGYGVGGDKITAKPHN</sequence>
<feature type="transmembrane region" description="Helical" evidence="1">
    <location>
        <begin position="60"/>
        <end position="79"/>
    </location>
</feature>
<name>A0A8H2K4K9_9MICO</name>
<comment type="caution">
    <text evidence="2">The sequence shown here is derived from an EMBL/GenBank/DDBJ whole genome shotgun (WGS) entry which is preliminary data.</text>
</comment>
<feature type="transmembrane region" description="Helical" evidence="1">
    <location>
        <begin position="35"/>
        <end position="55"/>
    </location>
</feature>
<keyword evidence="1" id="KW-1133">Transmembrane helix</keyword>
<dbReference type="AlphaFoldDB" id="A0A8H2K4K9"/>